<dbReference type="SUPFAM" id="SSF53092">
    <property type="entry name" value="Creatinase/prolidase N-terminal domain"/>
    <property type="match status" value="1"/>
</dbReference>
<dbReference type="CDD" id="cd01087">
    <property type="entry name" value="Prolidase"/>
    <property type="match status" value="1"/>
</dbReference>
<dbReference type="EMBL" id="JAFCIX010000041">
    <property type="protein sequence ID" value="KAH6600290.1"/>
    <property type="molecule type" value="Genomic_DNA"/>
</dbReference>
<evidence type="ECO:0000256" key="4">
    <source>
        <dbReference type="ARBA" id="ARBA00022801"/>
    </source>
</evidence>
<dbReference type="InterPro" id="IPR029149">
    <property type="entry name" value="Creatin/AminoP/Spt16_N"/>
</dbReference>
<comment type="cofactor">
    <cofactor evidence="1">
        <name>Mn(2+)</name>
        <dbReference type="ChEBI" id="CHEBI:29035"/>
    </cofactor>
</comment>
<dbReference type="Pfam" id="PF00557">
    <property type="entry name" value="Peptidase_M24"/>
    <property type="match status" value="1"/>
</dbReference>
<organism evidence="7 8">
    <name type="scientific">Batrachochytrium salamandrivorans</name>
    <dbReference type="NCBI Taxonomy" id="1357716"/>
    <lineage>
        <taxon>Eukaryota</taxon>
        <taxon>Fungi</taxon>
        <taxon>Fungi incertae sedis</taxon>
        <taxon>Chytridiomycota</taxon>
        <taxon>Chytridiomycota incertae sedis</taxon>
        <taxon>Chytridiomycetes</taxon>
        <taxon>Rhizophydiales</taxon>
        <taxon>Rhizophydiales incertae sedis</taxon>
        <taxon>Batrachochytrium</taxon>
    </lineage>
</organism>
<keyword evidence="3" id="KW-0479">Metal-binding</keyword>
<keyword evidence="5" id="KW-0464">Manganese</keyword>
<dbReference type="InterPro" id="IPR000994">
    <property type="entry name" value="Pept_M24"/>
</dbReference>
<sequence>MVSRNIQALMMSTRTSPPGGPMAFGTPLEEKAFGQPKPQTHPHLLKSDELTIGITAKEYQDRRAAVVRAIGKGSIAAVPGYGLRYVSNGIFYPFHQATNFLYLTGFNEPDAGCIIGDISDALTNAGSPANDTKSKNSPKSRLFTMFVQPADRETEIWDGPRAGMKGAMTHFGADLARQVDSFESNLKVLDQNKNITTIYSDLPLTLSKPVTLLEGTNVNVSSKSAVHVDSDSSFSKALVHSTMGRPPVLHHDETSEAKHNFLKSSSSSVLDTLTGWMHGHKTRHTTTIKPFSNIIDSIRLFKSQAEVALMREAGRISGRAFVKAMRYTSPGVTEHQISAILEYESKMMGASGLAYVPVVASGKNSLTLHYVQNQQILRDGDLVLVDAGAEYGGYASDITRTWPVNGKFSQGQKHIYEIVLEVQKRLISRCCEASNTTLDELQHEATALLQEKLAILFGRSISISEINTLYPHHVGHWLGMDVHDTPTIRRNVKLVQGMVVTIEPGLYIPDSLFYPEIYRGIGIRIEDDIAVGGSSTGGSPIVLSADTPKEIVDIEAVMAGIV</sequence>
<evidence type="ECO:0000259" key="6">
    <source>
        <dbReference type="SMART" id="SM01011"/>
    </source>
</evidence>
<protein>
    <recommendedName>
        <fullName evidence="6">Aminopeptidase P N-terminal domain-containing protein</fullName>
    </recommendedName>
</protein>
<dbReference type="Gene3D" id="3.90.230.10">
    <property type="entry name" value="Creatinase/methionine aminopeptidase superfamily"/>
    <property type="match status" value="1"/>
</dbReference>
<dbReference type="InterPro" id="IPR007865">
    <property type="entry name" value="Aminopep_P_N"/>
</dbReference>
<reference evidence="7 8" key="1">
    <citation type="submission" date="2021-02" db="EMBL/GenBank/DDBJ databases">
        <title>Variation within the Batrachochytrium salamandrivorans European outbreak.</title>
        <authorList>
            <person name="Kelly M."/>
            <person name="Pasmans F."/>
            <person name="Shea T.P."/>
            <person name="Munoz J.F."/>
            <person name="Carranza S."/>
            <person name="Cuomo C.A."/>
            <person name="Martel A."/>
        </authorList>
    </citation>
    <scope>NUCLEOTIDE SEQUENCE [LARGE SCALE GENOMIC DNA]</scope>
    <source>
        <strain evidence="7 8">AMFP18/2</strain>
    </source>
</reference>
<keyword evidence="4" id="KW-0378">Hydrolase</keyword>
<comment type="similarity">
    <text evidence="2">Belongs to the peptidase M24B family.</text>
</comment>
<comment type="caution">
    <text evidence="7">The sequence shown here is derived from an EMBL/GenBank/DDBJ whole genome shotgun (WGS) entry which is preliminary data.</text>
</comment>
<evidence type="ECO:0000256" key="5">
    <source>
        <dbReference type="ARBA" id="ARBA00023211"/>
    </source>
</evidence>
<name>A0ABQ8FLE3_9FUNG</name>
<evidence type="ECO:0000256" key="2">
    <source>
        <dbReference type="ARBA" id="ARBA00008766"/>
    </source>
</evidence>
<dbReference type="Pfam" id="PF05195">
    <property type="entry name" value="AMP_N"/>
    <property type="match status" value="1"/>
</dbReference>
<dbReference type="PANTHER" id="PTHR43226:SF4">
    <property type="entry name" value="XAA-PRO AMINOPEPTIDASE 3"/>
    <property type="match status" value="1"/>
</dbReference>
<evidence type="ECO:0000256" key="1">
    <source>
        <dbReference type="ARBA" id="ARBA00001936"/>
    </source>
</evidence>
<dbReference type="Proteomes" id="UP001648503">
    <property type="component" value="Unassembled WGS sequence"/>
</dbReference>
<dbReference type="SUPFAM" id="SSF55920">
    <property type="entry name" value="Creatinase/aminopeptidase"/>
    <property type="match status" value="1"/>
</dbReference>
<dbReference type="InterPro" id="IPR036005">
    <property type="entry name" value="Creatinase/aminopeptidase-like"/>
</dbReference>
<evidence type="ECO:0000256" key="3">
    <source>
        <dbReference type="ARBA" id="ARBA00022723"/>
    </source>
</evidence>
<evidence type="ECO:0000313" key="8">
    <source>
        <dbReference type="Proteomes" id="UP001648503"/>
    </source>
</evidence>
<proteinExistence type="inferred from homology"/>
<dbReference type="InterPro" id="IPR052433">
    <property type="entry name" value="X-Pro_dipept-like"/>
</dbReference>
<evidence type="ECO:0000313" key="7">
    <source>
        <dbReference type="EMBL" id="KAH6600290.1"/>
    </source>
</evidence>
<accession>A0ABQ8FLE3</accession>
<gene>
    <name evidence="7" type="ORF">BASA50_002413</name>
</gene>
<keyword evidence="8" id="KW-1185">Reference proteome</keyword>
<dbReference type="PANTHER" id="PTHR43226">
    <property type="entry name" value="XAA-PRO AMINOPEPTIDASE 3"/>
    <property type="match status" value="1"/>
</dbReference>
<dbReference type="SMART" id="SM01011">
    <property type="entry name" value="AMP_N"/>
    <property type="match status" value="1"/>
</dbReference>
<dbReference type="Gene3D" id="3.40.350.10">
    <property type="entry name" value="Creatinase/prolidase N-terminal domain"/>
    <property type="match status" value="1"/>
</dbReference>
<feature type="domain" description="Aminopeptidase P N-terminal" evidence="6">
    <location>
        <begin position="54"/>
        <end position="207"/>
    </location>
</feature>